<name>A0A915ZP79_9GLOM</name>
<dbReference type="AlphaFoldDB" id="A0A915ZP79"/>
<comment type="caution">
    <text evidence="1">The sequence shown here is derived from an EMBL/GenBank/DDBJ whole genome shotgun (WGS) entry which is preliminary data.</text>
</comment>
<dbReference type="OrthoDB" id="2319825at2759"/>
<accession>A0A915ZP79</accession>
<evidence type="ECO:0000313" key="1">
    <source>
        <dbReference type="EMBL" id="CAB5381908.1"/>
    </source>
</evidence>
<dbReference type="Proteomes" id="UP000684084">
    <property type="component" value="Unassembled WGS sequence"/>
</dbReference>
<sequence length="205" mass="24114">MSHESRCIQKAISPNGSTNDEMTYLYQFTVPQLICEMYKIEEFYDMKLWKVNIDGDIEKISTDDYIVKLGGEEMKPNELFGVYFQDELGRRDFKANKIYIVTIDYTIARYPNKKLKLEEDKRILINHRTLSEYSYEMIFLRKEKETKPLEPTISIDDLYNMGTLEVIVEKENDDESSSSGKDSNKVEIAFQTKYQALFWKPFALG</sequence>
<dbReference type="VEuPathDB" id="FungiDB:RhiirFUN_020610"/>
<protein>
    <submittedName>
        <fullName evidence="1">Uncharacterized protein</fullName>
    </submittedName>
</protein>
<reference evidence="1" key="1">
    <citation type="submission" date="2020-05" db="EMBL/GenBank/DDBJ databases">
        <authorList>
            <person name="Rincon C."/>
            <person name="Sanders R I."/>
            <person name="Robbins C."/>
            <person name="Chaturvedi A."/>
        </authorList>
    </citation>
    <scope>NUCLEOTIDE SEQUENCE</scope>
    <source>
        <strain evidence="1">CHB12</strain>
    </source>
</reference>
<gene>
    <name evidence="1" type="ORF">CHRIB12_LOCUS17736</name>
</gene>
<evidence type="ECO:0000313" key="2">
    <source>
        <dbReference type="Proteomes" id="UP000684084"/>
    </source>
</evidence>
<proteinExistence type="predicted"/>
<dbReference type="EMBL" id="CAGKOT010000045">
    <property type="protein sequence ID" value="CAB5381908.1"/>
    <property type="molecule type" value="Genomic_DNA"/>
</dbReference>
<organism evidence="1 2">
    <name type="scientific">Rhizophagus irregularis</name>
    <dbReference type="NCBI Taxonomy" id="588596"/>
    <lineage>
        <taxon>Eukaryota</taxon>
        <taxon>Fungi</taxon>
        <taxon>Fungi incertae sedis</taxon>
        <taxon>Mucoromycota</taxon>
        <taxon>Glomeromycotina</taxon>
        <taxon>Glomeromycetes</taxon>
        <taxon>Glomerales</taxon>
        <taxon>Glomeraceae</taxon>
        <taxon>Rhizophagus</taxon>
    </lineage>
</organism>